<feature type="transmembrane region" description="Helical" evidence="2">
    <location>
        <begin position="282"/>
        <end position="301"/>
    </location>
</feature>
<feature type="transmembrane region" description="Helical" evidence="2">
    <location>
        <begin position="128"/>
        <end position="148"/>
    </location>
</feature>
<feature type="compositionally biased region" description="Basic and acidic residues" evidence="1">
    <location>
        <begin position="389"/>
        <end position="398"/>
    </location>
</feature>
<accession>A0A1E1JRV1</accession>
<gene>
    <name evidence="3" type="ORF">RAG0_00111</name>
</gene>
<feature type="compositionally biased region" description="Low complexity" evidence="1">
    <location>
        <begin position="369"/>
        <end position="385"/>
    </location>
</feature>
<feature type="compositionally biased region" description="Basic and acidic residues" evidence="1">
    <location>
        <begin position="479"/>
        <end position="492"/>
    </location>
</feature>
<keyword evidence="2" id="KW-0472">Membrane</keyword>
<evidence type="ECO:0000256" key="2">
    <source>
        <dbReference type="SAM" id="Phobius"/>
    </source>
</evidence>
<reference evidence="4" key="1">
    <citation type="submission" date="2016-03" db="EMBL/GenBank/DDBJ databases">
        <authorList>
            <person name="Guldener U."/>
        </authorList>
    </citation>
    <scope>NUCLEOTIDE SEQUENCE [LARGE SCALE GENOMIC DNA]</scope>
    <source>
        <strain evidence="4">04CH-RAC-A.6.1</strain>
    </source>
</reference>
<dbReference type="AlphaFoldDB" id="A0A1E1JRV1"/>
<keyword evidence="2" id="KW-0812">Transmembrane</keyword>
<evidence type="ECO:0000313" key="3">
    <source>
        <dbReference type="EMBL" id="CZS88370.1"/>
    </source>
</evidence>
<proteinExistence type="predicted"/>
<feature type="compositionally biased region" description="Polar residues" evidence="1">
    <location>
        <begin position="535"/>
        <end position="548"/>
    </location>
</feature>
<dbReference type="EMBL" id="FJUX01000001">
    <property type="protein sequence ID" value="CZS88370.1"/>
    <property type="molecule type" value="Genomic_DNA"/>
</dbReference>
<feature type="transmembrane region" description="Helical" evidence="2">
    <location>
        <begin position="321"/>
        <end position="342"/>
    </location>
</feature>
<dbReference type="Proteomes" id="UP000178912">
    <property type="component" value="Unassembled WGS sequence"/>
</dbReference>
<evidence type="ECO:0000313" key="4">
    <source>
        <dbReference type="Proteomes" id="UP000178912"/>
    </source>
</evidence>
<feature type="transmembrane region" description="Helical" evidence="2">
    <location>
        <begin position="96"/>
        <end position="116"/>
    </location>
</feature>
<organism evidence="3 4">
    <name type="scientific">Rhynchosporium agropyri</name>
    <dbReference type="NCBI Taxonomy" id="914238"/>
    <lineage>
        <taxon>Eukaryota</taxon>
        <taxon>Fungi</taxon>
        <taxon>Dikarya</taxon>
        <taxon>Ascomycota</taxon>
        <taxon>Pezizomycotina</taxon>
        <taxon>Leotiomycetes</taxon>
        <taxon>Helotiales</taxon>
        <taxon>Ploettnerulaceae</taxon>
        <taxon>Rhynchosporium</taxon>
    </lineage>
</organism>
<protein>
    <submittedName>
        <fullName evidence="3">Uncharacterized protein</fullName>
    </submittedName>
</protein>
<feature type="region of interest" description="Disordered" evidence="1">
    <location>
        <begin position="475"/>
        <end position="579"/>
    </location>
</feature>
<keyword evidence="2" id="KW-1133">Transmembrane helix</keyword>
<feature type="transmembrane region" description="Helical" evidence="2">
    <location>
        <begin position="64"/>
        <end position="84"/>
    </location>
</feature>
<feature type="region of interest" description="Disordered" evidence="1">
    <location>
        <begin position="366"/>
        <end position="428"/>
    </location>
</feature>
<feature type="compositionally biased region" description="Basic and acidic residues" evidence="1">
    <location>
        <begin position="553"/>
        <end position="562"/>
    </location>
</feature>
<evidence type="ECO:0000256" key="1">
    <source>
        <dbReference type="SAM" id="MobiDB-lite"/>
    </source>
</evidence>
<dbReference type="OrthoDB" id="3021074at2759"/>
<keyword evidence="4" id="KW-1185">Reference proteome</keyword>
<sequence length="579" mass="62746">MPTLPYTSLHALSSHESTNSTSNTLEVICAWPVSGQYGPGSRVLYYVLIAACVFARKTEWLRNACLAAALLFPAVAAVHGIVLAAVHVDGAVDMDIFGAFQLCAIGILAAPVTVRVSRTYFYDPGRNAIFLWTGLLLAGLLSLTVEFLRIKTTRCRLDDAGNPMPTDPESFPYDAAPLCGLTCSVAEGGPVSPMRGGAVNNIYVIPVPDRLTFHTATLLAAACCIPAVLSLISMWNKIRKINWILRWGNGEIEDEKVDKEIEGTNGATILSMKGLNSVIRRLLSVVEVTVFGAAVLTILILGEMNFFSKPVRYQTEPIASIGQWAPLVGSGLAAFGSLYLLLSSDQPDRDANEKTLPHHCNCSAHDHTPIASPSPSSTPFATPAIRRSSSKDGRRSLAELEIAPQSSLNLTQTQTHHSRRTQSDFGGRRKVANVLTNIGNYIGTAAQDRFDDSEFKHGRAVDYPELPGEAYRNPKLIQTRREYNPLREETGRSRAPSFISNGPGEGSIRGVSPQSPRSIRQSSTQRPQLGILPGRTSTEEQIPMSSASVPIDQGRRGRRDTLEVPSPIHHAPARNGLPP</sequence>
<feature type="transmembrane region" description="Helical" evidence="2">
    <location>
        <begin position="211"/>
        <end position="232"/>
    </location>
</feature>
<name>A0A1E1JRV1_9HELO</name>
<feature type="compositionally biased region" description="Low complexity" evidence="1">
    <location>
        <begin position="512"/>
        <end position="528"/>
    </location>
</feature>